<organism evidence="2 3">
    <name type="scientific">Meristemomyces frigidus</name>
    <dbReference type="NCBI Taxonomy" id="1508187"/>
    <lineage>
        <taxon>Eukaryota</taxon>
        <taxon>Fungi</taxon>
        <taxon>Dikarya</taxon>
        <taxon>Ascomycota</taxon>
        <taxon>Pezizomycotina</taxon>
        <taxon>Dothideomycetes</taxon>
        <taxon>Dothideomycetidae</taxon>
        <taxon>Mycosphaerellales</taxon>
        <taxon>Teratosphaeriaceae</taxon>
        <taxon>Meristemomyces</taxon>
    </lineage>
</organism>
<gene>
    <name evidence="2" type="ORF">LTR62_008684</name>
</gene>
<protein>
    <recommendedName>
        <fullName evidence="4">DRBM domain-containing protein</fullName>
    </recommendedName>
</protein>
<evidence type="ECO:0000313" key="3">
    <source>
        <dbReference type="Proteomes" id="UP001310890"/>
    </source>
</evidence>
<name>A0AAN7TDB8_9PEZI</name>
<dbReference type="EMBL" id="JAVRRL010000092">
    <property type="protein sequence ID" value="KAK5108228.1"/>
    <property type="molecule type" value="Genomic_DNA"/>
</dbReference>
<comment type="caution">
    <text evidence="2">The sequence shown here is derived from an EMBL/GenBank/DDBJ whole genome shotgun (WGS) entry which is preliminary data.</text>
</comment>
<evidence type="ECO:0000256" key="1">
    <source>
        <dbReference type="SAM" id="MobiDB-lite"/>
    </source>
</evidence>
<accession>A0AAN7TDB8</accession>
<feature type="compositionally biased region" description="Low complexity" evidence="1">
    <location>
        <begin position="109"/>
        <end position="125"/>
    </location>
</feature>
<feature type="region of interest" description="Disordered" evidence="1">
    <location>
        <begin position="79"/>
        <end position="131"/>
    </location>
</feature>
<evidence type="ECO:0000313" key="2">
    <source>
        <dbReference type="EMBL" id="KAK5108228.1"/>
    </source>
</evidence>
<reference evidence="2" key="1">
    <citation type="submission" date="2023-08" db="EMBL/GenBank/DDBJ databases">
        <title>Black Yeasts Isolated from many extreme environments.</title>
        <authorList>
            <person name="Coleine C."/>
            <person name="Stajich J.E."/>
            <person name="Selbmann L."/>
        </authorList>
    </citation>
    <scope>NUCLEOTIDE SEQUENCE</scope>
    <source>
        <strain evidence="2">CCFEE 5401</strain>
    </source>
</reference>
<sequence length="181" mass="20048">MFYLSYLQSVCTRRHWPQPHYETSHNPSTGGWYCKVRVNNREYSTDVPYRTETQAREGAATNAYMICRNFSHNDGMYPGQRPGGAVQGLPVAIGSGRRGSRMTEISSCESASSEGEDGTSSGGNSPRSPEDGFEVQILQQQVVPSVPTPRAKRGSAGCHCRRAQVYAYERCSLCLREQGWA</sequence>
<proteinExistence type="predicted"/>
<dbReference type="Gene3D" id="3.30.160.20">
    <property type="match status" value="1"/>
</dbReference>
<evidence type="ECO:0008006" key="4">
    <source>
        <dbReference type="Google" id="ProtNLM"/>
    </source>
</evidence>
<dbReference type="Proteomes" id="UP001310890">
    <property type="component" value="Unassembled WGS sequence"/>
</dbReference>
<dbReference type="AlphaFoldDB" id="A0AAN7TDB8"/>
<dbReference type="SUPFAM" id="SSF54768">
    <property type="entry name" value="dsRNA-binding domain-like"/>
    <property type="match status" value="1"/>
</dbReference>